<reference evidence="5" key="1">
    <citation type="submission" date="2016-06" db="EMBL/GenBank/DDBJ databases">
        <title>Four novel species of enterococci isolated from chicken manure.</title>
        <authorList>
            <person name="Van Tyne D."/>
        </authorList>
    </citation>
    <scope>NUCLEOTIDE SEQUENCE [LARGE SCALE GENOMIC DNA]</scope>
    <source>
        <strain evidence="5">JM9A</strain>
    </source>
</reference>
<gene>
    <name evidence="3" type="ORF">BAU18_000055</name>
    <name evidence="4" type="ORF">BAU18_001729</name>
</gene>
<dbReference type="Proteomes" id="UP001429357">
    <property type="component" value="Unassembled WGS sequence"/>
</dbReference>
<evidence type="ECO:0000256" key="1">
    <source>
        <dbReference type="ARBA" id="ARBA00023172"/>
    </source>
</evidence>
<dbReference type="SUPFAM" id="SSF53098">
    <property type="entry name" value="Ribonuclease H-like"/>
    <property type="match status" value="1"/>
</dbReference>
<evidence type="ECO:0000259" key="2">
    <source>
        <dbReference type="PROSITE" id="PS50994"/>
    </source>
</evidence>
<feature type="domain" description="Integrase catalytic" evidence="2">
    <location>
        <begin position="186"/>
        <end position="352"/>
    </location>
</feature>
<evidence type="ECO:0000313" key="4">
    <source>
        <dbReference type="EMBL" id="MEO1782136.1"/>
    </source>
</evidence>
<comment type="caution">
    <text evidence="4">The sequence shown here is derived from an EMBL/GenBank/DDBJ whole genome shotgun (WGS) entry which is preliminary data.</text>
</comment>
<organism evidence="4 5">
    <name type="scientific">Enterococcus diestrammenae</name>
    <dbReference type="NCBI Taxonomy" id="1155073"/>
    <lineage>
        <taxon>Bacteria</taxon>
        <taxon>Bacillati</taxon>
        <taxon>Bacillota</taxon>
        <taxon>Bacilli</taxon>
        <taxon>Lactobacillales</taxon>
        <taxon>Enterococcaceae</taxon>
        <taxon>Enterococcus</taxon>
    </lineage>
</organism>
<dbReference type="NCBIfam" id="NF033563">
    <property type="entry name" value="transpos_IS30"/>
    <property type="match status" value="1"/>
</dbReference>
<dbReference type="PANTHER" id="PTHR10948">
    <property type="entry name" value="TRANSPOSASE"/>
    <property type="match status" value="1"/>
</dbReference>
<dbReference type="InterPro" id="IPR051917">
    <property type="entry name" value="Transposase-Integrase"/>
</dbReference>
<name>A0ABV0F682_9ENTE</name>
<accession>A0ABV0F682</accession>
<proteinExistence type="predicted"/>
<reference evidence="4 5" key="3">
    <citation type="submission" date="2024-02" db="EMBL/GenBank/DDBJ databases">
        <title>The Genome Sequence of Enterococcus diestrammenae JM9A.</title>
        <authorList>
            <person name="Earl A."/>
            <person name="Manson A."/>
            <person name="Gilmore M."/>
            <person name="Sanders J."/>
            <person name="Shea T."/>
            <person name="Howe W."/>
            <person name="Livny J."/>
            <person name="Cuomo C."/>
            <person name="Neafsey D."/>
            <person name="Birren B."/>
        </authorList>
    </citation>
    <scope>NUCLEOTIDE SEQUENCE [LARGE SCALE GENOMIC DNA]</scope>
    <source>
        <strain evidence="4 5">JM9A</strain>
    </source>
</reference>
<dbReference type="InterPro" id="IPR036397">
    <property type="entry name" value="RNaseH_sf"/>
</dbReference>
<dbReference type="EMBL" id="MAEI02000001">
    <property type="protein sequence ID" value="MEO1780516.1"/>
    <property type="molecule type" value="Genomic_DNA"/>
</dbReference>
<evidence type="ECO:0000313" key="3">
    <source>
        <dbReference type="EMBL" id="MEO1780516.1"/>
    </source>
</evidence>
<reference evidence="4" key="2">
    <citation type="submission" date="2016-06" db="EMBL/GenBank/DDBJ databases">
        <authorList>
            <person name="Van Tyne D."/>
        </authorList>
    </citation>
    <scope>NUCLEOTIDE SEQUENCE</scope>
    <source>
        <strain evidence="4">JM9A</strain>
    </source>
</reference>
<protein>
    <recommendedName>
        <fullName evidence="2">Integrase catalytic domain-containing protein</fullName>
    </recommendedName>
</protein>
<keyword evidence="5" id="KW-1185">Reference proteome</keyword>
<dbReference type="PANTHER" id="PTHR10948:SF23">
    <property type="entry name" value="TRANSPOSASE INSI FOR INSERTION SEQUENCE ELEMENT IS30A-RELATED"/>
    <property type="match status" value="1"/>
</dbReference>
<evidence type="ECO:0000313" key="5">
    <source>
        <dbReference type="Proteomes" id="UP001429357"/>
    </source>
</evidence>
<dbReference type="Pfam" id="PF13936">
    <property type="entry name" value="HTH_38"/>
    <property type="match status" value="1"/>
</dbReference>
<dbReference type="InterPro" id="IPR012337">
    <property type="entry name" value="RNaseH-like_sf"/>
</dbReference>
<dbReference type="PROSITE" id="PS50994">
    <property type="entry name" value="INTEGRASE"/>
    <property type="match status" value="1"/>
</dbReference>
<dbReference type="EMBL" id="MAEI02000001">
    <property type="protein sequence ID" value="MEO1782136.1"/>
    <property type="molecule type" value="Genomic_DNA"/>
</dbReference>
<dbReference type="RefSeq" id="WP_194849623.1">
    <property type="nucleotide sequence ID" value="NZ_MAEI02000001.1"/>
</dbReference>
<dbReference type="InterPro" id="IPR001584">
    <property type="entry name" value="Integrase_cat-core"/>
</dbReference>
<sequence>MTQLENTTVSRKGKHLNFAERLKIEAWKSQDEPLSNNRIAKLLGRARQTIHTEIKDGTIRQIRHQKQRGKVYEYDYFVYSAQAGQAAYEKARLHSVKQPKWVSAPDFMAYADHMMKVKKYSPDAVVGHAKREKLFPHEELPSTSSLYRYIDLGVMDTSNIDLHLKVKRSPKKARITKNKRILGELIEKRPDVVDSREEFGHWEIDTVVGLRTGKDHALLTLTERKTRYEIIIKIDGKAADPVNRALKTLQEAAGKDFALLFKTITSDNGTEFSSISELLSEVTAVYFTHPYSSWERGTNENHNGIIRRFIPKGTRLAEVSLSHIRRVQDWMNNYPRRILGYATPLECLVTELQTLVKGPAAAGA</sequence>
<keyword evidence="1" id="KW-0233">DNA recombination</keyword>
<dbReference type="InterPro" id="IPR053392">
    <property type="entry name" value="Transposase_IS30-like"/>
</dbReference>
<dbReference type="Gene3D" id="3.30.420.10">
    <property type="entry name" value="Ribonuclease H-like superfamily/Ribonuclease H"/>
    <property type="match status" value="1"/>
</dbReference>
<dbReference type="InterPro" id="IPR025246">
    <property type="entry name" value="IS30-like_HTH"/>
</dbReference>